<keyword evidence="1" id="KW-0812">Transmembrane</keyword>
<feature type="transmembrane region" description="Helical" evidence="1">
    <location>
        <begin position="218"/>
        <end position="239"/>
    </location>
</feature>
<reference evidence="3" key="1">
    <citation type="submission" date="2021-03" db="EMBL/GenBank/DDBJ databases">
        <title>Evolutionary innovations through gain and loss of genes in the ectomycorrhizal Boletales.</title>
        <authorList>
            <person name="Wu G."/>
            <person name="Miyauchi S."/>
            <person name="Morin E."/>
            <person name="Yang Z.-L."/>
            <person name="Xu J."/>
            <person name="Martin F.M."/>
        </authorList>
    </citation>
    <scope>NUCLEOTIDE SEQUENCE</scope>
    <source>
        <strain evidence="3">BR01</strain>
    </source>
</reference>
<dbReference type="InterPro" id="IPR045339">
    <property type="entry name" value="DUF6534"/>
</dbReference>
<feature type="transmembrane region" description="Helical" evidence="1">
    <location>
        <begin position="245"/>
        <end position="266"/>
    </location>
</feature>
<evidence type="ECO:0000313" key="4">
    <source>
        <dbReference type="Proteomes" id="UP000683000"/>
    </source>
</evidence>
<evidence type="ECO:0000259" key="2">
    <source>
        <dbReference type="Pfam" id="PF20152"/>
    </source>
</evidence>
<evidence type="ECO:0000313" key="3">
    <source>
        <dbReference type="EMBL" id="KAG6380574.1"/>
    </source>
</evidence>
<keyword evidence="1" id="KW-1133">Transmembrane helix</keyword>
<organism evidence="3 4">
    <name type="scientific">Boletus reticuloceps</name>
    <dbReference type="NCBI Taxonomy" id="495285"/>
    <lineage>
        <taxon>Eukaryota</taxon>
        <taxon>Fungi</taxon>
        <taxon>Dikarya</taxon>
        <taxon>Basidiomycota</taxon>
        <taxon>Agaricomycotina</taxon>
        <taxon>Agaricomycetes</taxon>
        <taxon>Agaricomycetidae</taxon>
        <taxon>Boletales</taxon>
        <taxon>Boletineae</taxon>
        <taxon>Boletaceae</taxon>
        <taxon>Boletoideae</taxon>
        <taxon>Boletus</taxon>
    </lineage>
</organism>
<dbReference type="PANTHER" id="PTHR40465">
    <property type="entry name" value="CHROMOSOME 1, WHOLE GENOME SHOTGUN SEQUENCE"/>
    <property type="match status" value="1"/>
</dbReference>
<gene>
    <name evidence="3" type="ORF">JVT61DRAFT_4937</name>
</gene>
<accession>A0A8I2YW60</accession>
<keyword evidence="1" id="KW-0472">Membrane</keyword>
<evidence type="ECO:0000256" key="1">
    <source>
        <dbReference type="SAM" id="Phobius"/>
    </source>
</evidence>
<feature type="transmembrane region" description="Helical" evidence="1">
    <location>
        <begin position="178"/>
        <end position="197"/>
    </location>
</feature>
<protein>
    <recommendedName>
        <fullName evidence="2">DUF6534 domain-containing protein</fullName>
    </recommendedName>
</protein>
<comment type="caution">
    <text evidence="3">The sequence shown here is derived from an EMBL/GenBank/DDBJ whole genome shotgun (WGS) entry which is preliminary data.</text>
</comment>
<dbReference type="Pfam" id="PF20152">
    <property type="entry name" value="DUF6534"/>
    <property type="match status" value="1"/>
</dbReference>
<dbReference type="OrthoDB" id="2687272at2759"/>
<dbReference type="PANTHER" id="PTHR40465:SF1">
    <property type="entry name" value="DUF6534 DOMAIN-CONTAINING PROTEIN"/>
    <property type="match status" value="1"/>
</dbReference>
<feature type="domain" description="DUF6534" evidence="2">
    <location>
        <begin position="181"/>
        <end position="270"/>
    </location>
</feature>
<dbReference type="Proteomes" id="UP000683000">
    <property type="component" value="Unassembled WGS sequence"/>
</dbReference>
<name>A0A8I2YW60_9AGAM</name>
<dbReference type="AlphaFoldDB" id="A0A8I2YW60"/>
<keyword evidence="4" id="KW-1185">Reference proteome</keyword>
<sequence length="314" mass="34101">MASANPFASLYGNIFGPLYFATVLSTGLDEAGASGRFFYIVHYPNDSLRLKSFVGAVWVFETIHTALLISGVYKYIIATLVNPLAIAQEIPELTATVSMPTQGFFIYRIYIFGGRNIVGPILWGIQMIFQIGEPLEAFGKPSLTGFSLNLSGCFPRIQAISLIVIEDSFFTDITVSCISIAAAVDVLIAIAMTYLLYKTRAIAGFEGSAHILQRLTVFAVNTGIWTATFAVLSVVLVRALPESNLLYLVFAIPLASLYCNMLLANLNARMYIRGMHEVVMSGTVSSGTRTETQSNAIKVLPPIPLVSFRAPITG</sequence>
<dbReference type="EMBL" id="JAGFBS010000002">
    <property type="protein sequence ID" value="KAG6380574.1"/>
    <property type="molecule type" value="Genomic_DNA"/>
</dbReference>
<proteinExistence type="predicted"/>